<evidence type="ECO:0000313" key="17">
    <source>
        <dbReference type="Proteomes" id="UP000715965"/>
    </source>
</evidence>
<comment type="caution">
    <text evidence="16">The sequence shown here is derived from an EMBL/GenBank/DDBJ whole genome shotgun (WGS) entry which is preliminary data.</text>
</comment>
<keyword evidence="9 10" id="KW-0998">Cell outer membrane</keyword>
<evidence type="ECO:0000256" key="8">
    <source>
        <dbReference type="ARBA" id="ARBA00023170"/>
    </source>
</evidence>
<dbReference type="InterPro" id="IPR000531">
    <property type="entry name" value="Beta-barrel_TonB"/>
</dbReference>
<dbReference type="EMBL" id="JADDOJ010000046">
    <property type="protein sequence ID" value="MBE7941312.1"/>
    <property type="molecule type" value="Genomic_DNA"/>
</dbReference>
<feature type="region of interest" description="Disordered" evidence="12">
    <location>
        <begin position="354"/>
        <end position="385"/>
    </location>
</feature>
<dbReference type="Pfam" id="PF07715">
    <property type="entry name" value="Plug"/>
    <property type="match status" value="1"/>
</dbReference>
<evidence type="ECO:0000259" key="14">
    <source>
        <dbReference type="Pfam" id="PF00593"/>
    </source>
</evidence>
<dbReference type="PANTHER" id="PTHR47234:SF2">
    <property type="entry name" value="TONB-DEPENDENT RECEPTOR"/>
    <property type="match status" value="1"/>
</dbReference>
<feature type="compositionally biased region" description="Basic and acidic residues" evidence="12">
    <location>
        <begin position="367"/>
        <end position="385"/>
    </location>
</feature>
<feature type="domain" description="TonB-dependent receptor-like beta-barrel" evidence="14">
    <location>
        <begin position="349"/>
        <end position="849"/>
    </location>
</feature>
<dbReference type="InterPro" id="IPR036942">
    <property type="entry name" value="Beta-barrel_TonB_sf"/>
</dbReference>
<accession>A0ABR9SHU0</accession>
<dbReference type="PANTHER" id="PTHR47234">
    <property type="match status" value="1"/>
</dbReference>
<keyword evidence="3 10" id="KW-0813">Transport</keyword>
<dbReference type="PROSITE" id="PS52016">
    <property type="entry name" value="TONB_DEPENDENT_REC_3"/>
    <property type="match status" value="1"/>
</dbReference>
<keyword evidence="5 10" id="KW-0812">Transmembrane</keyword>
<evidence type="ECO:0000313" key="16">
    <source>
        <dbReference type="EMBL" id="MBE7941312.1"/>
    </source>
</evidence>
<dbReference type="RefSeq" id="WP_193780854.1">
    <property type="nucleotide sequence ID" value="NZ_JADDOJ010000046.1"/>
</dbReference>
<protein>
    <submittedName>
        <fullName evidence="16">TonB-dependent receptor</fullName>
    </submittedName>
</protein>
<keyword evidence="6 11" id="KW-0798">TonB box</keyword>
<keyword evidence="7 10" id="KW-0472">Membrane</keyword>
<feature type="signal peptide" evidence="13">
    <location>
        <begin position="1"/>
        <end position="34"/>
    </location>
</feature>
<feature type="domain" description="TonB-dependent receptor plug" evidence="15">
    <location>
        <begin position="57"/>
        <end position="169"/>
    </location>
</feature>
<proteinExistence type="inferred from homology"/>
<evidence type="ECO:0000256" key="2">
    <source>
        <dbReference type="ARBA" id="ARBA00009810"/>
    </source>
</evidence>
<comment type="subcellular location">
    <subcellularLocation>
        <location evidence="1 10">Cell outer membrane</location>
        <topology evidence="1 10">Multi-pass membrane protein</topology>
    </subcellularLocation>
</comment>
<keyword evidence="8 16" id="KW-0675">Receptor</keyword>
<reference evidence="16 17" key="1">
    <citation type="submission" date="2020-10" db="EMBL/GenBank/DDBJ databases">
        <title>Draft genome of Ramlibacter aquaticus LMG 30558.</title>
        <authorList>
            <person name="Props R."/>
        </authorList>
    </citation>
    <scope>NUCLEOTIDE SEQUENCE [LARGE SCALE GENOMIC DNA]</scope>
    <source>
        <strain evidence="16 17">LMG 30558</strain>
    </source>
</reference>
<evidence type="ECO:0000256" key="1">
    <source>
        <dbReference type="ARBA" id="ARBA00004571"/>
    </source>
</evidence>
<comment type="similarity">
    <text evidence="2 10 11">Belongs to the TonB-dependent receptor family.</text>
</comment>
<dbReference type="InterPro" id="IPR037066">
    <property type="entry name" value="Plug_dom_sf"/>
</dbReference>
<evidence type="ECO:0000256" key="7">
    <source>
        <dbReference type="ARBA" id="ARBA00023136"/>
    </source>
</evidence>
<evidence type="ECO:0000256" key="12">
    <source>
        <dbReference type="SAM" id="MobiDB-lite"/>
    </source>
</evidence>
<sequence length="887" mass="94941">MNTGPNFRKSVVTRAIIMAMCGTGAMLFAQETLAQQTSQDLQRVEVTGSAIRRVDAETAVPITVLKTEDLKKQGLTTVEEIVNTLAGNQSLVGTSSAVGSASGGASFANLRGLGANKTLVLLNGRRIANNAADSSAPDLNMIPLAAIDRIEVLRDGASSLYGTDAIGGVINFITRKDFTGGVASAQYSQPQHAGGKSANLNIGYGLGDLDKDKYNLFGFIDYQKQDPITTQQRDYTRASASLKTSGTGYPGSYSQGGNNYGVDAPGCTGPFEVSAGTYCRYAYANWVDLIPKSERTSGLVRGTFNLGGDTRAALEYFGSQSKVWTNIAPVPFAALTVNPGTRYYPGNGIVPAPPADAGIDPTQPLDARWRDVPNGPRADRSENKQQRLLGSLEGSTGAWDWATGLSYNENKITNFLTGGYTNGDIITPAVADGTLNPFTTQQDAAGQAVIASAGVLGPLWTAKGQTVTLDGHASRELGDWFGSGRNSALAVGAEFRREQYHQNANAAIASQVVASSGFDPTLNNGGSRKVYAVYAELNVPVTKRLEATAAARYDHYNDFGSTFNPKLSVRWQPVDPLLVRGSVSSGFRAPSLFDLYASPTFTNTANTWDDPVRCVNGSPSNACQQQFEALTGGNTKLKPEKSKSGSLGFVVQPAQQFDFGLDFWWVVLHDQIGSLTDTSVFGDPTKYASQFKRAPDGSLSYDGTQCPGSNCGYVLLNTQNLGSLITSGVDLTTSYRWKLDNGASTTFRMAGTYVSRYDYQTESGGEWFRGAGAYTGITTVSGGGPIVRWQYTASLTYATANWSAGLVNRFKRGYDDQNGGRTGDWSVIDVFGSYSPTKALTLTAGIRNLFDQAPPFSNQTATFQLGYDPRVADPFGRTFYLRGTYRF</sequence>
<dbReference type="Gene3D" id="2.40.170.20">
    <property type="entry name" value="TonB-dependent receptor, beta-barrel domain"/>
    <property type="match status" value="1"/>
</dbReference>
<evidence type="ECO:0000256" key="5">
    <source>
        <dbReference type="ARBA" id="ARBA00022692"/>
    </source>
</evidence>
<feature type="chain" id="PRO_5046658192" evidence="13">
    <location>
        <begin position="35"/>
        <end position="887"/>
    </location>
</feature>
<dbReference type="SUPFAM" id="SSF56935">
    <property type="entry name" value="Porins"/>
    <property type="match status" value="1"/>
</dbReference>
<dbReference type="CDD" id="cd01347">
    <property type="entry name" value="ligand_gated_channel"/>
    <property type="match status" value="1"/>
</dbReference>
<evidence type="ECO:0000256" key="10">
    <source>
        <dbReference type="PROSITE-ProRule" id="PRU01360"/>
    </source>
</evidence>
<dbReference type="Proteomes" id="UP000715965">
    <property type="component" value="Unassembled WGS sequence"/>
</dbReference>
<evidence type="ECO:0000256" key="9">
    <source>
        <dbReference type="ARBA" id="ARBA00023237"/>
    </source>
</evidence>
<dbReference type="InterPro" id="IPR012910">
    <property type="entry name" value="Plug_dom"/>
</dbReference>
<evidence type="ECO:0000256" key="4">
    <source>
        <dbReference type="ARBA" id="ARBA00022452"/>
    </source>
</evidence>
<name>A0ABR9SHU0_9BURK</name>
<keyword evidence="17" id="KW-1185">Reference proteome</keyword>
<dbReference type="Pfam" id="PF00593">
    <property type="entry name" value="TonB_dep_Rec_b-barrel"/>
    <property type="match status" value="1"/>
</dbReference>
<evidence type="ECO:0000256" key="6">
    <source>
        <dbReference type="ARBA" id="ARBA00023077"/>
    </source>
</evidence>
<gene>
    <name evidence="16" type="ORF">IM725_12095</name>
</gene>
<evidence type="ECO:0000256" key="13">
    <source>
        <dbReference type="SAM" id="SignalP"/>
    </source>
</evidence>
<organism evidence="16 17">
    <name type="scientific">Ramlibacter aquaticus</name>
    <dbReference type="NCBI Taxonomy" id="2780094"/>
    <lineage>
        <taxon>Bacteria</taxon>
        <taxon>Pseudomonadati</taxon>
        <taxon>Pseudomonadota</taxon>
        <taxon>Betaproteobacteria</taxon>
        <taxon>Burkholderiales</taxon>
        <taxon>Comamonadaceae</taxon>
        <taxon>Ramlibacter</taxon>
    </lineage>
</organism>
<evidence type="ECO:0000256" key="11">
    <source>
        <dbReference type="RuleBase" id="RU003357"/>
    </source>
</evidence>
<evidence type="ECO:0000256" key="3">
    <source>
        <dbReference type="ARBA" id="ARBA00022448"/>
    </source>
</evidence>
<dbReference type="InterPro" id="IPR039426">
    <property type="entry name" value="TonB-dep_rcpt-like"/>
</dbReference>
<keyword evidence="4 10" id="KW-1134">Transmembrane beta strand</keyword>
<dbReference type="Gene3D" id="2.170.130.10">
    <property type="entry name" value="TonB-dependent receptor, plug domain"/>
    <property type="match status" value="1"/>
</dbReference>
<evidence type="ECO:0000259" key="15">
    <source>
        <dbReference type="Pfam" id="PF07715"/>
    </source>
</evidence>
<keyword evidence="13" id="KW-0732">Signal</keyword>